<keyword evidence="1" id="KW-0732">Signal</keyword>
<sequence length="99" mass="11990">MRKAFFLLMSRVLLSQNTSTKAWLILHFTPCSVKTELHRVWRPIARLHRKQSKDVLKRKKIFTWMSAQKTTAFFQTNSISWTIFRAFTRRGKRLTMWMQ</sequence>
<gene>
    <name evidence="2" type="ORF">BN9_017670</name>
</gene>
<name>A0A024G2A9_9STRA</name>
<accession>A0A024G2A9</accession>
<reference evidence="2 3" key="1">
    <citation type="submission" date="2012-05" db="EMBL/GenBank/DDBJ databases">
        <title>Recombination and specialization in a pathogen metapopulation.</title>
        <authorList>
            <person name="Gardiner A."/>
            <person name="Kemen E."/>
            <person name="Schultz-Larsen T."/>
            <person name="MacLean D."/>
            <person name="Van Oosterhout C."/>
            <person name="Jones J.D.G."/>
        </authorList>
    </citation>
    <scope>NUCLEOTIDE SEQUENCE [LARGE SCALE GENOMIC DNA]</scope>
    <source>
        <strain evidence="2 3">Ac Nc2</strain>
    </source>
</reference>
<organism evidence="2 3">
    <name type="scientific">Albugo candida</name>
    <dbReference type="NCBI Taxonomy" id="65357"/>
    <lineage>
        <taxon>Eukaryota</taxon>
        <taxon>Sar</taxon>
        <taxon>Stramenopiles</taxon>
        <taxon>Oomycota</taxon>
        <taxon>Peronosporomycetes</taxon>
        <taxon>Albuginales</taxon>
        <taxon>Albuginaceae</taxon>
        <taxon>Albugo</taxon>
    </lineage>
</organism>
<evidence type="ECO:0000256" key="1">
    <source>
        <dbReference type="SAM" id="SignalP"/>
    </source>
</evidence>
<comment type="caution">
    <text evidence="2">The sequence shown here is derived from an EMBL/GenBank/DDBJ whole genome shotgun (WGS) entry which is preliminary data.</text>
</comment>
<keyword evidence="3" id="KW-1185">Reference proteome</keyword>
<dbReference type="AlphaFoldDB" id="A0A024G2A9"/>
<dbReference type="Proteomes" id="UP000053237">
    <property type="component" value="Unassembled WGS sequence"/>
</dbReference>
<evidence type="ECO:0000313" key="3">
    <source>
        <dbReference type="Proteomes" id="UP000053237"/>
    </source>
</evidence>
<evidence type="ECO:0008006" key="4">
    <source>
        <dbReference type="Google" id="ProtNLM"/>
    </source>
</evidence>
<proteinExistence type="predicted"/>
<feature type="signal peptide" evidence="1">
    <location>
        <begin position="1"/>
        <end position="22"/>
    </location>
</feature>
<protein>
    <recommendedName>
        <fullName evidence="4">Secreted protein</fullName>
    </recommendedName>
</protein>
<dbReference type="InParanoid" id="A0A024G2A9"/>
<feature type="chain" id="PRO_5001532090" description="Secreted protein" evidence="1">
    <location>
        <begin position="23"/>
        <end position="99"/>
    </location>
</feature>
<dbReference type="EMBL" id="CAIX01000013">
    <property type="protein sequence ID" value="CCI40983.1"/>
    <property type="molecule type" value="Genomic_DNA"/>
</dbReference>
<evidence type="ECO:0000313" key="2">
    <source>
        <dbReference type="EMBL" id="CCI40983.1"/>
    </source>
</evidence>